<feature type="domain" description="HTH luxR-type" evidence="1">
    <location>
        <begin position="13"/>
        <end position="44"/>
    </location>
</feature>
<organism evidence="2 3">
    <name type="scientific">Sandaracinomonas limnophila</name>
    <dbReference type="NCBI Taxonomy" id="1862386"/>
    <lineage>
        <taxon>Bacteria</taxon>
        <taxon>Pseudomonadati</taxon>
        <taxon>Bacteroidota</taxon>
        <taxon>Cytophagia</taxon>
        <taxon>Cytophagales</taxon>
        <taxon>Flectobacillaceae</taxon>
        <taxon>Sandaracinomonas</taxon>
    </lineage>
</organism>
<dbReference type="OrthoDB" id="9797341at2"/>
<dbReference type="InterPro" id="IPR016032">
    <property type="entry name" value="Sig_transdc_resp-reg_C-effctor"/>
</dbReference>
<proteinExistence type="predicted"/>
<name>A0A437PTX3_9BACT</name>
<dbReference type="RefSeq" id="WP_127802866.1">
    <property type="nucleotide sequence ID" value="NZ_SACY01000002.1"/>
</dbReference>
<dbReference type="Pfam" id="PF00196">
    <property type="entry name" value="GerE"/>
    <property type="match status" value="1"/>
</dbReference>
<evidence type="ECO:0000259" key="1">
    <source>
        <dbReference type="Pfam" id="PF00196"/>
    </source>
</evidence>
<dbReference type="EMBL" id="SACY01000002">
    <property type="protein sequence ID" value="RVU25712.1"/>
    <property type="molecule type" value="Genomic_DNA"/>
</dbReference>
<protein>
    <recommendedName>
        <fullName evidence="1">HTH luxR-type domain-containing protein</fullName>
    </recommendedName>
</protein>
<accession>A0A437PTX3</accession>
<evidence type="ECO:0000313" key="2">
    <source>
        <dbReference type="EMBL" id="RVU25712.1"/>
    </source>
</evidence>
<comment type="caution">
    <text evidence="2">The sequence shown here is derived from an EMBL/GenBank/DDBJ whole genome shotgun (WGS) entry which is preliminary data.</text>
</comment>
<reference evidence="2 3" key="1">
    <citation type="submission" date="2019-01" db="EMBL/GenBank/DDBJ databases">
        <authorList>
            <person name="Chen W.-M."/>
        </authorList>
    </citation>
    <scope>NUCLEOTIDE SEQUENCE [LARGE SCALE GENOMIC DNA]</scope>
    <source>
        <strain evidence="2 3">FSY-15</strain>
    </source>
</reference>
<gene>
    <name evidence="2" type="ORF">EOJ36_04660</name>
</gene>
<dbReference type="InterPro" id="IPR036388">
    <property type="entry name" value="WH-like_DNA-bd_sf"/>
</dbReference>
<keyword evidence="3" id="KW-1185">Reference proteome</keyword>
<sequence length="60" mass="6793">MSDTPNLNFTFCEVRIISLIKQGLSNKEIANELSIEVMAVKFHKILLKSYLGRIALQSLI</sequence>
<dbReference type="GO" id="GO:0006355">
    <property type="term" value="P:regulation of DNA-templated transcription"/>
    <property type="evidence" value="ECO:0007669"/>
    <property type="project" value="InterPro"/>
</dbReference>
<dbReference type="AlphaFoldDB" id="A0A437PTX3"/>
<dbReference type="SUPFAM" id="SSF46894">
    <property type="entry name" value="C-terminal effector domain of the bipartite response regulators"/>
    <property type="match status" value="1"/>
</dbReference>
<dbReference type="Gene3D" id="1.10.10.10">
    <property type="entry name" value="Winged helix-like DNA-binding domain superfamily/Winged helix DNA-binding domain"/>
    <property type="match status" value="1"/>
</dbReference>
<dbReference type="Proteomes" id="UP000282832">
    <property type="component" value="Unassembled WGS sequence"/>
</dbReference>
<dbReference type="GO" id="GO:0003677">
    <property type="term" value="F:DNA binding"/>
    <property type="evidence" value="ECO:0007669"/>
    <property type="project" value="InterPro"/>
</dbReference>
<evidence type="ECO:0000313" key="3">
    <source>
        <dbReference type="Proteomes" id="UP000282832"/>
    </source>
</evidence>
<dbReference type="InterPro" id="IPR000792">
    <property type="entry name" value="Tscrpt_reg_LuxR_C"/>
</dbReference>